<name>Q89NW5_BRADU</name>
<feature type="region of interest" description="Disordered" evidence="1">
    <location>
        <begin position="1"/>
        <end position="29"/>
    </location>
</feature>
<sequence length="77" mass="7899">MTASPGIRNLPSGRSDISGGRSGRFSGASDGSGLNAVAGAISNPVKPSKLNDIAGNTVLSVGWHECCLMICQKKRQL</sequence>
<dbReference type="Proteomes" id="UP000002526">
    <property type="component" value="Chromosome"/>
</dbReference>
<dbReference type="AlphaFoldDB" id="Q89NW5"/>
<evidence type="ECO:0000256" key="1">
    <source>
        <dbReference type="SAM" id="MobiDB-lite"/>
    </source>
</evidence>
<gene>
    <name evidence="2" type="ordered locus">bsr3718</name>
</gene>
<dbReference type="KEGG" id="bja:bsr3718"/>
<evidence type="ECO:0000313" key="2">
    <source>
        <dbReference type="EMBL" id="BAC48983.1"/>
    </source>
</evidence>
<evidence type="ECO:0000313" key="3">
    <source>
        <dbReference type="Proteomes" id="UP000002526"/>
    </source>
</evidence>
<dbReference type="EMBL" id="BA000040">
    <property type="protein sequence ID" value="BAC48983.1"/>
    <property type="molecule type" value="Genomic_DNA"/>
</dbReference>
<protein>
    <submittedName>
        <fullName evidence="2">Bsr3718 protein</fullName>
    </submittedName>
</protein>
<accession>Q89NW5</accession>
<organism evidence="2 3">
    <name type="scientific">Bradyrhizobium diazoefficiens (strain JCM 10833 / BCRC 13528 / IAM 13628 / NBRC 14792 / USDA 110)</name>
    <dbReference type="NCBI Taxonomy" id="224911"/>
    <lineage>
        <taxon>Bacteria</taxon>
        <taxon>Pseudomonadati</taxon>
        <taxon>Pseudomonadota</taxon>
        <taxon>Alphaproteobacteria</taxon>
        <taxon>Hyphomicrobiales</taxon>
        <taxon>Nitrobacteraceae</taxon>
        <taxon>Bradyrhizobium</taxon>
    </lineage>
</organism>
<feature type="compositionally biased region" description="Low complexity" evidence="1">
    <location>
        <begin position="12"/>
        <end position="29"/>
    </location>
</feature>
<dbReference type="HOGENOM" id="CLU_2631145_0_0_5"/>
<reference evidence="3" key="1">
    <citation type="journal article" date="2002" name="DNA Res.">
        <title>Complete genomic sequence of nitrogen-fixing symbiotic bacterium Bradyrhizobium japonicum USDA110.</title>
        <authorList>
            <person name="Kaneko T."/>
            <person name="Nakamura Y."/>
            <person name="Sato S."/>
            <person name="Minamisawa K."/>
            <person name="Uchiumi T."/>
            <person name="Sasamoto S."/>
            <person name="Watanabe A."/>
            <person name="Idesawa K."/>
            <person name="Iriguchi M."/>
            <person name="Kawashima K."/>
            <person name="Kohara M."/>
            <person name="Matsumoto M."/>
            <person name="Shimpo S."/>
            <person name="Tsuruoka H."/>
            <person name="Wada T."/>
            <person name="Yamada M."/>
            <person name="Tabata S."/>
        </authorList>
    </citation>
    <scope>NUCLEOTIDE SEQUENCE [LARGE SCALE GENOMIC DNA]</scope>
    <source>
        <strain evidence="3">JCM 10833 / BCRC 13528 / IAM 13628 / NBRC 14792 / USDA 110</strain>
    </source>
</reference>
<proteinExistence type="predicted"/>
<dbReference type="EnsemblBacteria" id="BAC48983">
    <property type="protein sequence ID" value="BAC48983"/>
    <property type="gene ID" value="BAC48983"/>
</dbReference>
<dbReference type="InParanoid" id="Q89NW5"/>
<dbReference type="OrthoDB" id="9984893at2"/>
<keyword evidence="3" id="KW-1185">Reference proteome</keyword>